<organism evidence="1 2">
    <name type="scientific">Halobacillus amylolyticus</name>
    <dbReference type="NCBI Taxonomy" id="2932259"/>
    <lineage>
        <taxon>Bacteria</taxon>
        <taxon>Bacillati</taxon>
        <taxon>Bacillota</taxon>
        <taxon>Bacilli</taxon>
        <taxon>Bacillales</taxon>
        <taxon>Bacillaceae</taxon>
        <taxon>Halobacillus</taxon>
    </lineage>
</organism>
<dbReference type="Proteomes" id="UP000830326">
    <property type="component" value="Chromosome"/>
</dbReference>
<sequence length="113" mass="12776">MRQITISLSLIILGVCIFAGAWMVSSAINNSASFQKGLEQVNVNTKSEEQLMGHLELKEYLGVSGKQLEKILPKKDGNVTKSKIPYIKIGYEYYFLVKAIDKWLTETEAETFR</sequence>
<name>A0ABY4HDA1_9BACI</name>
<reference evidence="1" key="1">
    <citation type="submission" date="2022-04" db="EMBL/GenBank/DDBJ databases">
        <title>Halobacillus sp. isolated from saltern.</title>
        <authorList>
            <person name="Won M."/>
            <person name="Lee C.-M."/>
            <person name="Woen H.-Y."/>
            <person name="Kwon S.-W."/>
        </authorList>
    </citation>
    <scope>NUCLEOTIDE SEQUENCE</scope>
    <source>
        <strain evidence="1">SSHM10-5</strain>
    </source>
</reference>
<dbReference type="RefSeq" id="WP_245033824.1">
    <property type="nucleotide sequence ID" value="NZ_CP095075.1"/>
</dbReference>
<evidence type="ECO:0008006" key="3">
    <source>
        <dbReference type="Google" id="ProtNLM"/>
    </source>
</evidence>
<evidence type="ECO:0000313" key="1">
    <source>
        <dbReference type="EMBL" id="UOR12786.1"/>
    </source>
</evidence>
<keyword evidence="2" id="KW-1185">Reference proteome</keyword>
<proteinExistence type="predicted"/>
<accession>A0ABY4HDA1</accession>
<evidence type="ECO:0000313" key="2">
    <source>
        <dbReference type="Proteomes" id="UP000830326"/>
    </source>
</evidence>
<protein>
    <recommendedName>
        <fullName evidence="3">DNA-binding protein</fullName>
    </recommendedName>
</protein>
<gene>
    <name evidence="1" type="ORF">MUO15_04530</name>
</gene>
<dbReference type="EMBL" id="CP095075">
    <property type="protein sequence ID" value="UOR12786.1"/>
    <property type="molecule type" value="Genomic_DNA"/>
</dbReference>